<evidence type="ECO:0000313" key="2">
    <source>
        <dbReference type="EMBL" id="RZS72432.1"/>
    </source>
</evidence>
<proteinExistence type="predicted"/>
<reference evidence="2 3" key="1">
    <citation type="submission" date="2019-02" db="EMBL/GenBank/DDBJ databases">
        <title>Genomic Encyclopedia of Type Strains, Phase IV (KMG-IV): sequencing the most valuable type-strain genomes for metagenomic binning, comparative biology and taxonomic classification.</title>
        <authorList>
            <person name="Goeker M."/>
        </authorList>
    </citation>
    <scope>NUCLEOTIDE SEQUENCE [LARGE SCALE GENOMIC DNA]</scope>
    <source>
        <strain evidence="2 3">DSM 18116</strain>
    </source>
</reference>
<evidence type="ECO:0008006" key="4">
    <source>
        <dbReference type="Google" id="ProtNLM"/>
    </source>
</evidence>
<feature type="region of interest" description="Disordered" evidence="1">
    <location>
        <begin position="222"/>
        <end position="272"/>
    </location>
</feature>
<protein>
    <recommendedName>
        <fullName evidence="4">Outer membrane protein with beta-barrel domain</fullName>
    </recommendedName>
</protein>
<feature type="compositionally biased region" description="Low complexity" evidence="1">
    <location>
        <begin position="222"/>
        <end position="240"/>
    </location>
</feature>
<organism evidence="2 3">
    <name type="scientific">Pseudobacter ginsenosidimutans</name>
    <dbReference type="NCBI Taxonomy" id="661488"/>
    <lineage>
        <taxon>Bacteria</taxon>
        <taxon>Pseudomonadati</taxon>
        <taxon>Bacteroidota</taxon>
        <taxon>Chitinophagia</taxon>
        <taxon>Chitinophagales</taxon>
        <taxon>Chitinophagaceae</taxon>
        <taxon>Pseudobacter</taxon>
    </lineage>
</organism>
<dbReference type="Proteomes" id="UP000293874">
    <property type="component" value="Unassembled WGS sequence"/>
</dbReference>
<accession>A0A4Q7MU74</accession>
<evidence type="ECO:0000256" key="1">
    <source>
        <dbReference type="SAM" id="MobiDB-lite"/>
    </source>
</evidence>
<keyword evidence="3" id="KW-1185">Reference proteome</keyword>
<name>A0A4Q7MU74_9BACT</name>
<comment type="caution">
    <text evidence="2">The sequence shown here is derived from an EMBL/GenBank/DDBJ whole genome shotgun (WGS) entry which is preliminary data.</text>
</comment>
<dbReference type="EMBL" id="SGXA01000002">
    <property type="protein sequence ID" value="RZS72432.1"/>
    <property type="molecule type" value="Genomic_DNA"/>
</dbReference>
<evidence type="ECO:0000313" key="3">
    <source>
        <dbReference type="Proteomes" id="UP000293874"/>
    </source>
</evidence>
<gene>
    <name evidence="2" type="ORF">EV199_4353</name>
</gene>
<dbReference type="AlphaFoldDB" id="A0A4Q7MU74"/>
<sequence>MLRFAGLVCQEKNPGNLLMKFILSLWLFLTVSIAHAQNRFSLEQKEIGMSIYVPWLNNIRYFDYYYKKPEALTGFNGLGAGVFYRVNAFKYSLNASLIQIQLAPWGNYAAGTTREPIVKTMGIDAMVHYAPIDHLQLVGGINYYNLHFRQPLNYEKIVLKESDASLGLTFGIEGRLADPVNFGLFYRPAIIGLDNRFRSYSISFELRADLAFWKSPRKARPFRTTPPRVIPTTTTPGGRRVPLKRSGPPKSPRPTKEQSEKNLPLRVIVPQS</sequence>